<keyword evidence="3" id="KW-1185">Reference proteome</keyword>
<sequence length="107" mass="11166">MGFFDSLFGGKKAEAPKKEKKKKAAPAPADETAEPAQASGLTPEIIAAISASVNMVLADESDPAVVAAVVAAIAHAQGGARAVRFKRTSNIWAVTGRQKIMDSRQFV</sequence>
<protein>
    <submittedName>
        <fullName evidence="2">Uncharacterized protein</fullName>
    </submittedName>
</protein>
<evidence type="ECO:0000313" key="2">
    <source>
        <dbReference type="EMBL" id="SDF20618.1"/>
    </source>
</evidence>
<feature type="region of interest" description="Disordered" evidence="1">
    <location>
        <begin position="1"/>
        <end position="38"/>
    </location>
</feature>
<accession>A0A1G7J6X5</accession>
<evidence type="ECO:0000256" key="1">
    <source>
        <dbReference type="SAM" id="MobiDB-lite"/>
    </source>
</evidence>
<dbReference type="EMBL" id="FNBU01000004">
    <property type="protein sequence ID" value="SDF20618.1"/>
    <property type="molecule type" value="Genomic_DNA"/>
</dbReference>
<dbReference type="RefSeq" id="WP_093688307.1">
    <property type="nucleotide sequence ID" value="NZ_FNBU01000004.1"/>
</dbReference>
<reference evidence="3" key="1">
    <citation type="submission" date="2016-10" db="EMBL/GenBank/DDBJ databases">
        <authorList>
            <person name="Varghese N."/>
            <person name="Submissions S."/>
        </authorList>
    </citation>
    <scope>NUCLEOTIDE SEQUENCE [LARGE SCALE GENOMIC DNA]</scope>
    <source>
        <strain evidence="3">DSM 23256</strain>
    </source>
</reference>
<proteinExistence type="predicted"/>
<gene>
    <name evidence="2" type="ORF">SAMN05660235_00790</name>
</gene>
<dbReference type="Proteomes" id="UP000243333">
    <property type="component" value="Unassembled WGS sequence"/>
</dbReference>
<dbReference type="STRING" id="1123285.SAMN05660235_00790"/>
<evidence type="ECO:0000313" key="3">
    <source>
        <dbReference type="Proteomes" id="UP000243333"/>
    </source>
</evidence>
<feature type="compositionally biased region" description="Low complexity" evidence="1">
    <location>
        <begin position="25"/>
        <end position="36"/>
    </location>
</feature>
<name>A0A1G7J6X5_9FIRM</name>
<dbReference type="AlphaFoldDB" id="A0A1G7J6X5"/>
<organism evidence="2 3">
    <name type="scientific">Sporolituus thermophilus DSM 23256</name>
    <dbReference type="NCBI Taxonomy" id="1123285"/>
    <lineage>
        <taxon>Bacteria</taxon>
        <taxon>Bacillati</taxon>
        <taxon>Bacillota</taxon>
        <taxon>Negativicutes</taxon>
        <taxon>Selenomonadales</taxon>
        <taxon>Sporomusaceae</taxon>
        <taxon>Sporolituus</taxon>
    </lineage>
</organism>